<proteinExistence type="inferred from homology"/>
<comment type="caution">
    <text evidence="5">The sequence shown here is derived from an EMBL/GenBank/DDBJ whole genome shotgun (WGS) entry which is preliminary data.</text>
</comment>
<dbReference type="Proteomes" id="UP000321085">
    <property type="component" value="Unassembled WGS sequence"/>
</dbReference>
<dbReference type="Pfam" id="PF03480">
    <property type="entry name" value="DctP"/>
    <property type="match status" value="1"/>
</dbReference>
<evidence type="ECO:0000256" key="4">
    <source>
        <dbReference type="SAM" id="SignalP"/>
    </source>
</evidence>
<dbReference type="OrthoDB" id="9803763at2"/>
<evidence type="ECO:0000256" key="1">
    <source>
        <dbReference type="ARBA" id="ARBA00009023"/>
    </source>
</evidence>
<evidence type="ECO:0000313" key="6">
    <source>
        <dbReference type="Proteomes" id="UP000321085"/>
    </source>
</evidence>
<dbReference type="InterPro" id="IPR004682">
    <property type="entry name" value="TRAP_DctP"/>
</dbReference>
<keyword evidence="2" id="KW-0813">Transport</keyword>
<reference evidence="5 6" key="1">
    <citation type="submission" date="2019-07" db="EMBL/GenBank/DDBJ databases">
        <title>Whole genome shotgun sequence of Microvirga aerophila NBRC 106136.</title>
        <authorList>
            <person name="Hosoyama A."/>
            <person name="Uohara A."/>
            <person name="Ohji S."/>
            <person name="Ichikawa N."/>
        </authorList>
    </citation>
    <scope>NUCLEOTIDE SEQUENCE [LARGE SCALE GENOMIC DNA]</scope>
    <source>
        <strain evidence="5 6">NBRC 106136</strain>
    </source>
</reference>
<dbReference type="SUPFAM" id="SSF53850">
    <property type="entry name" value="Periplasmic binding protein-like II"/>
    <property type="match status" value="1"/>
</dbReference>
<dbReference type="Gene3D" id="3.40.190.170">
    <property type="entry name" value="Bacterial extracellular solute-binding protein, family 7"/>
    <property type="match status" value="1"/>
</dbReference>
<keyword evidence="3 4" id="KW-0732">Signal</keyword>
<keyword evidence="6" id="KW-1185">Reference proteome</keyword>
<dbReference type="PIRSF" id="PIRSF006470">
    <property type="entry name" value="DctB"/>
    <property type="match status" value="1"/>
</dbReference>
<dbReference type="NCBIfam" id="NF037995">
    <property type="entry name" value="TRAP_S1"/>
    <property type="match status" value="1"/>
</dbReference>
<dbReference type="AlphaFoldDB" id="A0A512BZY8"/>
<organism evidence="5 6">
    <name type="scientific">Microvirga aerophila</name>
    <dbReference type="NCBI Taxonomy" id="670291"/>
    <lineage>
        <taxon>Bacteria</taxon>
        <taxon>Pseudomonadati</taxon>
        <taxon>Pseudomonadota</taxon>
        <taxon>Alphaproteobacteria</taxon>
        <taxon>Hyphomicrobiales</taxon>
        <taxon>Methylobacteriaceae</taxon>
        <taxon>Microvirga</taxon>
    </lineage>
</organism>
<gene>
    <name evidence="5" type="ORF">MAE02_52090</name>
</gene>
<dbReference type="NCBIfam" id="TIGR00787">
    <property type="entry name" value="dctP"/>
    <property type="match status" value="1"/>
</dbReference>
<dbReference type="GO" id="GO:0055085">
    <property type="term" value="P:transmembrane transport"/>
    <property type="evidence" value="ECO:0007669"/>
    <property type="project" value="InterPro"/>
</dbReference>
<comment type="similarity">
    <text evidence="1">Belongs to the bacterial solute-binding protein 7 family.</text>
</comment>
<accession>A0A512BZY8</accession>
<evidence type="ECO:0000256" key="3">
    <source>
        <dbReference type="ARBA" id="ARBA00022729"/>
    </source>
</evidence>
<name>A0A512BZY8_9HYPH</name>
<sequence length="337" mass="37320">MKYASVLVAAVAAVTSLVSTALANAQDIQERTIRWGHLNDPGNPISQGVAKFAEIVAAKSGDKLKIREFPSSQLGNEMQQQAALRGGTQEMFTGAPTSLVGTVKDFGLLDLPFTFSSGEQARALVDGPFGKLLFSKLPEKGLVGLAYWDLGFRNVTNSKHPIAKVDDFGGLKLRVIANPVYIDTFKALGANPVPMNFAEVYTALEQKAVDGQENPFAIVLSAKLFEVQKYLSITNHTYTTNIVLMSKKFWDKLSPTEQKILQQAAAESLEYQRQFSRSYSEKALEQLKTNGMQVNEVSQPERERMQKETRSVTEKILAQYDPELVKSFQNELEQFGK</sequence>
<dbReference type="CDD" id="cd13679">
    <property type="entry name" value="PBP2_TRAP_YiaO_like"/>
    <property type="match status" value="1"/>
</dbReference>
<evidence type="ECO:0000256" key="2">
    <source>
        <dbReference type="ARBA" id="ARBA00022448"/>
    </source>
</evidence>
<dbReference type="EMBL" id="BJYU01000108">
    <property type="protein sequence ID" value="GEO17513.1"/>
    <property type="molecule type" value="Genomic_DNA"/>
</dbReference>
<dbReference type="PANTHER" id="PTHR33376">
    <property type="match status" value="1"/>
</dbReference>
<feature type="signal peptide" evidence="4">
    <location>
        <begin position="1"/>
        <end position="25"/>
    </location>
</feature>
<dbReference type="InterPro" id="IPR018389">
    <property type="entry name" value="DctP_fam"/>
</dbReference>
<protein>
    <submittedName>
        <fullName evidence="5">ABC transporter substrate-binding protein</fullName>
    </submittedName>
</protein>
<dbReference type="GO" id="GO:0030288">
    <property type="term" value="C:outer membrane-bounded periplasmic space"/>
    <property type="evidence" value="ECO:0007669"/>
    <property type="project" value="InterPro"/>
</dbReference>
<evidence type="ECO:0000313" key="5">
    <source>
        <dbReference type="EMBL" id="GEO17513.1"/>
    </source>
</evidence>
<dbReference type="InterPro" id="IPR038404">
    <property type="entry name" value="TRAP_DctP_sf"/>
</dbReference>
<feature type="chain" id="PRO_5022205548" evidence="4">
    <location>
        <begin position="26"/>
        <end position="337"/>
    </location>
</feature>
<dbReference type="RefSeq" id="WP_114187222.1">
    <property type="nucleotide sequence ID" value="NZ_BJYU01000108.1"/>
</dbReference>
<dbReference type="PANTHER" id="PTHR33376:SF7">
    <property type="entry name" value="C4-DICARBOXYLATE-BINDING PROTEIN DCTB"/>
    <property type="match status" value="1"/>
</dbReference>